<dbReference type="EMBL" id="JAFVMG010000001">
    <property type="protein sequence ID" value="MBO1327472.1"/>
    <property type="molecule type" value="Genomic_DNA"/>
</dbReference>
<dbReference type="InterPro" id="IPR003509">
    <property type="entry name" value="UPF0102_YraN-like"/>
</dbReference>
<evidence type="ECO:0000256" key="2">
    <source>
        <dbReference type="HAMAP-Rule" id="MF_00048"/>
    </source>
</evidence>
<evidence type="ECO:0000313" key="4">
    <source>
        <dbReference type="Proteomes" id="UP000664399"/>
    </source>
</evidence>
<dbReference type="Gene3D" id="3.40.1350.10">
    <property type="match status" value="1"/>
</dbReference>
<dbReference type="Proteomes" id="UP000664399">
    <property type="component" value="Unassembled WGS sequence"/>
</dbReference>
<reference evidence="3 4" key="1">
    <citation type="submission" date="2021-03" db="EMBL/GenBank/DDBJ databases">
        <title>The complete genome sequence of Acetobacter suratthaniensis TBRC 1719.</title>
        <authorList>
            <person name="Charoenyingcharoen P."/>
            <person name="Yukphan P."/>
        </authorList>
    </citation>
    <scope>NUCLEOTIDE SEQUENCE [LARGE SCALE GENOMIC DNA]</scope>
    <source>
        <strain evidence="3 4">TBRC 1719</strain>
    </source>
</reference>
<dbReference type="SUPFAM" id="SSF52980">
    <property type="entry name" value="Restriction endonuclease-like"/>
    <property type="match status" value="1"/>
</dbReference>
<organism evidence="3 4">
    <name type="scientific">Acetobacter suratthaniensis</name>
    <dbReference type="NCBI Taxonomy" id="1502841"/>
    <lineage>
        <taxon>Bacteria</taxon>
        <taxon>Pseudomonadati</taxon>
        <taxon>Pseudomonadota</taxon>
        <taxon>Alphaproteobacteria</taxon>
        <taxon>Acetobacterales</taxon>
        <taxon>Acetobacteraceae</taxon>
        <taxon>Acetobacter</taxon>
    </lineage>
</organism>
<protein>
    <recommendedName>
        <fullName evidence="2">UPF0102 protein J2D75_03135</fullName>
    </recommendedName>
</protein>
<evidence type="ECO:0000313" key="3">
    <source>
        <dbReference type="EMBL" id="MBO1327472.1"/>
    </source>
</evidence>
<sequence>MYQVQGQRKVVSSARRQRGVQAQQDGVDAENQACIMLEASGWRILLRRSRTPRGEVDIVAERAGMLVFIEVKKRQTMPQALACLSQAQSRRLYRAAECLLQRNPAWRYETLRFDLIAMDAAGAMEWVEDILRQM</sequence>
<accession>A0ABS3LIR5</accession>
<dbReference type="InterPro" id="IPR011335">
    <property type="entry name" value="Restrct_endonuc-II-like"/>
</dbReference>
<keyword evidence="4" id="KW-1185">Reference proteome</keyword>
<evidence type="ECO:0000256" key="1">
    <source>
        <dbReference type="ARBA" id="ARBA00006738"/>
    </source>
</evidence>
<dbReference type="InterPro" id="IPR011856">
    <property type="entry name" value="tRNA_endonuc-like_dom_sf"/>
</dbReference>
<dbReference type="PANTHER" id="PTHR34039:SF1">
    <property type="entry name" value="UPF0102 PROTEIN YRAN"/>
    <property type="match status" value="1"/>
</dbReference>
<dbReference type="HAMAP" id="MF_00048">
    <property type="entry name" value="UPF0102"/>
    <property type="match status" value="1"/>
</dbReference>
<gene>
    <name evidence="3" type="ORF">J2D75_03135</name>
</gene>
<dbReference type="PANTHER" id="PTHR34039">
    <property type="entry name" value="UPF0102 PROTEIN YRAN"/>
    <property type="match status" value="1"/>
</dbReference>
<comment type="caution">
    <text evidence="3">The sequence shown here is derived from an EMBL/GenBank/DDBJ whole genome shotgun (WGS) entry which is preliminary data.</text>
</comment>
<comment type="similarity">
    <text evidence="1 2">Belongs to the UPF0102 family.</text>
</comment>
<name>A0ABS3LIR5_9PROT</name>
<proteinExistence type="inferred from homology"/>
<dbReference type="Pfam" id="PF02021">
    <property type="entry name" value="UPF0102"/>
    <property type="match status" value="1"/>
</dbReference>